<reference evidence="1" key="1">
    <citation type="submission" date="2014-11" db="EMBL/GenBank/DDBJ databases">
        <authorList>
            <person name="Amaro Gonzalez C."/>
        </authorList>
    </citation>
    <scope>NUCLEOTIDE SEQUENCE</scope>
</reference>
<protein>
    <submittedName>
        <fullName evidence="1">Uncharacterized protein</fullName>
    </submittedName>
</protein>
<name>A0A0E9R5S0_ANGAN</name>
<proteinExistence type="predicted"/>
<accession>A0A0E9R5S0</accession>
<dbReference type="EMBL" id="GBXM01084123">
    <property type="protein sequence ID" value="JAH24454.1"/>
    <property type="molecule type" value="Transcribed_RNA"/>
</dbReference>
<organism evidence="1">
    <name type="scientific">Anguilla anguilla</name>
    <name type="common">European freshwater eel</name>
    <name type="synonym">Muraena anguilla</name>
    <dbReference type="NCBI Taxonomy" id="7936"/>
    <lineage>
        <taxon>Eukaryota</taxon>
        <taxon>Metazoa</taxon>
        <taxon>Chordata</taxon>
        <taxon>Craniata</taxon>
        <taxon>Vertebrata</taxon>
        <taxon>Euteleostomi</taxon>
        <taxon>Actinopterygii</taxon>
        <taxon>Neopterygii</taxon>
        <taxon>Teleostei</taxon>
        <taxon>Anguilliformes</taxon>
        <taxon>Anguillidae</taxon>
        <taxon>Anguilla</taxon>
    </lineage>
</organism>
<reference evidence="1" key="2">
    <citation type="journal article" date="2015" name="Fish Shellfish Immunol.">
        <title>Early steps in the European eel (Anguilla anguilla)-Vibrio vulnificus interaction in the gills: Role of the RtxA13 toxin.</title>
        <authorList>
            <person name="Callol A."/>
            <person name="Pajuelo D."/>
            <person name="Ebbesson L."/>
            <person name="Teles M."/>
            <person name="MacKenzie S."/>
            <person name="Amaro C."/>
        </authorList>
    </citation>
    <scope>NUCLEOTIDE SEQUENCE</scope>
</reference>
<sequence>MSSQTHFMRPHVAVAALESISHQEV</sequence>
<evidence type="ECO:0000313" key="1">
    <source>
        <dbReference type="EMBL" id="JAH24454.1"/>
    </source>
</evidence>
<dbReference type="AlphaFoldDB" id="A0A0E9R5S0"/>